<reference evidence="8" key="1">
    <citation type="submission" date="2020-10" db="EMBL/GenBank/DDBJ databases">
        <authorList>
            <person name="Gilroy R."/>
        </authorList>
    </citation>
    <scope>NUCLEOTIDE SEQUENCE</scope>
    <source>
        <strain evidence="8">ChiHecec3B27-6122</strain>
    </source>
</reference>
<dbReference type="Pfam" id="PF00155">
    <property type="entry name" value="Aminotran_1_2"/>
    <property type="match status" value="1"/>
</dbReference>
<comment type="cofactor">
    <cofactor evidence="1">
        <name>pyridoxal 5'-phosphate</name>
        <dbReference type="ChEBI" id="CHEBI:597326"/>
    </cofactor>
</comment>
<proteinExistence type="inferred from homology"/>
<keyword evidence="6" id="KW-0663">Pyridoxal phosphate</keyword>
<dbReference type="AlphaFoldDB" id="A0A9D1K9G8"/>
<dbReference type="InterPro" id="IPR015424">
    <property type="entry name" value="PyrdxlP-dep_Trfase"/>
</dbReference>
<dbReference type="Proteomes" id="UP000886876">
    <property type="component" value="Unassembled WGS sequence"/>
</dbReference>
<dbReference type="InterPro" id="IPR004839">
    <property type="entry name" value="Aminotransferase_I/II_large"/>
</dbReference>
<reference evidence="8" key="2">
    <citation type="journal article" date="2021" name="PeerJ">
        <title>Extensive microbial diversity within the chicken gut microbiome revealed by metagenomics and culture.</title>
        <authorList>
            <person name="Gilroy R."/>
            <person name="Ravi A."/>
            <person name="Getino M."/>
            <person name="Pursley I."/>
            <person name="Horton D.L."/>
            <person name="Alikhan N.F."/>
            <person name="Baker D."/>
            <person name="Gharbi K."/>
            <person name="Hall N."/>
            <person name="Watson M."/>
            <person name="Adriaenssens E.M."/>
            <person name="Foster-Nyarko E."/>
            <person name="Jarju S."/>
            <person name="Secka A."/>
            <person name="Antonio M."/>
            <person name="Oren A."/>
            <person name="Chaudhuri R.R."/>
            <person name="La Ragione R."/>
            <person name="Hildebrand F."/>
            <person name="Pallen M.J."/>
        </authorList>
    </citation>
    <scope>NUCLEOTIDE SEQUENCE</scope>
    <source>
        <strain evidence="8">ChiHecec3B27-6122</strain>
    </source>
</reference>
<dbReference type="EMBL" id="DVJS01000211">
    <property type="protein sequence ID" value="HIS97991.1"/>
    <property type="molecule type" value="Genomic_DNA"/>
</dbReference>
<feature type="domain" description="Aminotransferase class I/classII large" evidence="7">
    <location>
        <begin position="43"/>
        <end position="402"/>
    </location>
</feature>
<evidence type="ECO:0000256" key="5">
    <source>
        <dbReference type="ARBA" id="ARBA00022679"/>
    </source>
</evidence>
<gene>
    <name evidence="8" type="ORF">IAD42_08455</name>
</gene>
<dbReference type="SUPFAM" id="SSF53383">
    <property type="entry name" value="PLP-dependent transferases"/>
    <property type="match status" value="1"/>
</dbReference>
<evidence type="ECO:0000313" key="8">
    <source>
        <dbReference type="EMBL" id="HIS97991.1"/>
    </source>
</evidence>
<name>A0A9D1K9G8_9FIRM</name>
<evidence type="ECO:0000259" key="7">
    <source>
        <dbReference type="Pfam" id="PF00155"/>
    </source>
</evidence>
<keyword evidence="4 8" id="KW-0032">Aminotransferase</keyword>
<dbReference type="PANTHER" id="PTHR42790">
    <property type="entry name" value="AMINOTRANSFERASE"/>
    <property type="match status" value="1"/>
</dbReference>
<evidence type="ECO:0000256" key="1">
    <source>
        <dbReference type="ARBA" id="ARBA00001933"/>
    </source>
</evidence>
<evidence type="ECO:0000256" key="6">
    <source>
        <dbReference type="ARBA" id="ARBA00022898"/>
    </source>
</evidence>
<evidence type="ECO:0000256" key="3">
    <source>
        <dbReference type="ARBA" id="ARBA00011738"/>
    </source>
</evidence>
<evidence type="ECO:0000313" key="9">
    <source>
        <dbReference type="Proteomes" id="UP000886876"/>
    </source>
</evidence>
<dbReference type="Gene3D" id="3.90.1150.10">
    <property type="entry name" value="Aspartate Aminotransferase, domain 1"/>
    <property type="match status" value="1"/>
</dbReference>
<dbReference type="InterPro" id="IPR015422">
    <property type="entry name" value="PyrdxlP-dep_Trfase_small"/>
</dbReference>
<dbReference type="PANTHER" id="PTHR42790:SF19">
    <property type="entry name" value="KYNURENINE_ALPHA-AMINOADIPATE AMINOTRANSFERASE, MITOCHONDRIAL"/>
    <property type="match status" value="1"/>
</dbReference>
<sequence>MASKYEEVAQILDGCEGNTLLARRLGQVRPNIIRKLLNMDTSDCIPFTAGTPSPEAFQLDVLREVTNAAIDKHGAACFAYGTTFGEKSFREAIVKHYLNGKWLGDTDPEDIVVTTGSTEGFDLMWKALVTPGDVVLIEETTFVGTISALTMGEPKLVSVKADGQGMRMDDLEEKMKQYHPKFVYINPTFGNPTGKTLPADRRKKMAELAAQYNVYILEDDPYGDVRFYGERLKPIKCYDVGDRVVMLNSFSKIFVPGLRVAFAVVPKDLRAAFVFAKQTTDMHPPVLSQYIAEAFLERDLIWPNIERLAGIYKKRWDLMKSCIQKYFPSCVEYVDCEGGYFTWLTLPKGVDTTELFAKCKEEEHVIFIPGAGMFLDMENNKNCIRMSYTACKLDEMEEGLRRMGTFLKRNIPAELQ</sequence>
<protein>
    <submittedName>
        <fullName evidence="8">PLP-dependent aminotransferase family protein</fullName>
    </submittedName>
</protein>
<comment type="caution">
    <text evidence="8">The sequence shown here is derived from an EMBL/GenBank/DDBJ whole genome shotgun (WGS) entry which is preliminary data.</text>
</comment>
<comment type="subunit">
    <text evidence="3">Homodimer.</text>
</comment>
<evidence type="ECO:0000256" key="2">
    <source>
        <dbReference type="ARBA" id="ARBA00007441"/>
    </source>
</evidence>
<dbReference type="GO" id="GO:0030170">
    <property type="term" value="F:pyridoxal phosphate binding"/>
    <property type="evidence" value="ECO:0007669"/>
    <property type="project" value="InterPro"/>
</dbReference>
<dbReference type="Gene3D" id="3.40.640.10">
    <property type="entry name" value="Type I PLP-dependent aspartate aminotransferase-like (Major domain)"/>
    <property type="match status" value="1"/>
</dbReference>
<accession>A0A9D1K9G8</accession>
<organism evidence="8 9">
    <name type="scientific">Candidatus Scatomorpha pullistercoris</name>
    <dbReference type="NCBI Taxonomy" id="2840929"/>
    <lineage>
        <taxon>Bacteria</taxon>
        <taxon>Bacillati</taxon>
        <taxon>Bacillota</taxon>
        <taxon>Clostridia</taxon>
        <taxon>Eubacteriales</taxon>
        <taxon>Candidatus Scatomorpha</taxon>
    </lineage>
</organism>
<dbReference type="GO" id="GO:0008483">
    <property type="term" value="F:transaminase activity"/>
    <property type="evidence" value="ECO:0007669"/>
    <property type="project" value="UniProtKB-KW"/>
</dbReference>
<dbReference type="InterPro" id="IPR015421">
    <property type="entry name" value="PyrdxlP-dep_Trfase_major"/>
</dbReference>
<dbReference type="CDD" id="cd00609">
    <property type="entry name" value="AAT_like"/>
    <property type="match status" value="1"/>
</dbReference>
<keyword evidence="5" id="KW-0808">Transferase</keyword>
<dbReference type="GO" id="GO:1901605">
    <property type="term" value="P:alpha-amino acid metabolic process"/>
    <property type="evidence" value="ECO:0007669"/>
    <property type="project" value="TreeGrafter"/>
</dbReference>
<dbReference type="InterPro" id="IPR050859">
    <property type="entry name" value="Class-I_PLP-dep_aminotransf"/>
</dbReference>
<comment type="similarity">
    <text evidence="2">Belongs to the class-I pyridoxal-phosphate-dependent aminotransferase family.</text>
</comment>
<evidence type="ECO:0000256" key="4">
    <source>
        <dbReference type="ARBA" id="ARBA00022576"/>
    </source>
</evidence>
<dbReference type="FunFam" id="3.40.640.10:FF:000053">
    <property type="entry name" value="Aminotransferase, class I"/>
    <property type="match status" value="1"/>
</dbReference>